<dbReference type="Proteomes" id="UP000238479">
    <property type="component" value="Chromosome 3"/>
</dbReference>
<dbReference type="Gramene" id="PRQ44177">
    <property type="protein sequence ID" value="PRQ44177"/>
    <property type="gene ID" value="RchiOBHm_Chr3g0476341"/>
</dbReference>
<comment type="caution">
    <text evidence="1">The sequence shown here is derived from an EMBL/GenBank/DDBJ whole genome shotgun (WGS) entry which is preliminary data.</text>
</comment>
<reference evidence="1 2" key="1">
    <citation type="journal article" date="2018" name="Nat. Genet.">
        <title>The Rosa genome provides new insights in the design of modern roses.</title>
        <authorList>
            <person name="Bendahmane M."/>
        </authorList>
    </citation>
    <scope>NUCLEOTIDE SEQUENCE [LARGE SCALE GENOMIC DNA]</scope>
    <source>
        <strain evidence="2">cv. Old Blush</strain>
    </source>
</reference>
<sequence length="215" mass="25060">MQPWVFDKMMCDVANYDPYFVQTRDACGRLSLSTEQKLTCAMRMLAYGITADFCDDYLDIAKTTAIEIFEHFTKAIWNVYHETYLRRPTPADLRRLLDKATERGFPGMIDSLDCMHWQWKNCPTGWAGQYTGYKGKPTIILEAVASYDTWMWHAFFRLPGSLNDINVLGCSPLFNDVCTGETPEMNYQVHNRHYRQCYYLVDSIYPKWGSFVQAI</sequence>
<proteinExistence type="predicted"/>
<dbReference type="AlphaFoldDB" id="A0A2P6RCM3"/>
<dbReference type="Pfam" id="PF04827">
    <property type="entry name" value="Plant_tran"/>
    <property type="match status" value="1"/>
</dbReference>
<dbReference type="InterPro" id="IPR006912">
    <property type="entry name" value="Harbinger_derived_prot"/>
</dbReference>
<evidence type="ECO:0000313" key="2">
    <source>
        <dbReference type="Proteomes" id="UP000238479"/>
    </source>
</evidence>
<dbReference type="OMA" id="SCNDINL"/>
<gene>
    <name evidence="1" type="ORF">RchiOBHm_Chr3g0476341</name>
</gene>
<dbReference type="PANTHER" id="PTHR47150">
    <property type="entry name" value="OS12G0169200 PROTEIN"/>
    <property type="match status" value="1"/>
</dbReference>
<organism evidence="1 2">
    <name type="scientific">Rosa chinensis</name>
    <name type="common">China rose</name>
    <dbReference type="NCBI Taxonomy" id="74649"/>
    <lineage>
        <taxon>Eukaryota</taxon>
        <taxon>Viridiplantae</taxon>
        <taxon>Streptophyta</taxon>
        <taxon>Embryophyta</taxon>
        <taxon>Tracheophyta</taxon>
        <taxon>Spermatophyta</taxon>
        <taxon>Magnoliopsida</taxon>
        <taxon>eudicotyledons</taxon>
        <taxon>Gunneridae</taxon>
        <taxon>Pentapetalae</taxon>
        <taxon>rosids</taxon>
        <taxon>fabids</taxon>
        <taxon>Rosales</taxon>
        <taxon>Rosaceae</taxon>
        <taxon>Rosoideae</taxon>
        <taxon>Rosoideae incertae sedis</taxon>
        <taxon>Rosa</taxon>
    </lineage>
</organism>
<name>A0A2P6RCM3_ROSCH</name>
<evidence type="ECO:0000313" key="1">
    <source>
        <dbReference type="EMBL" id="PRQ44177.1"/>
    </source>
</evidence>
<dbReference type="STRING" id="74649.A0A2P6RCM3"/>
<dbReference type="PANTHER" id="PTHR47150:SF5">
    <property type="entry name" value="OS07G0546750 PROTEIN"/>
    <property type="match status" value="1"/>
</dbReference>
<dbReference type="EMBL" id="PDCK01000041">
    <property type="protein sequence ID" value="PRQ44177.1"/>
    <property type="molecule type" value="Genomic_DNA"/>
</dbReference>
<protein>
    <submittedName>
        <fullName evidence="1">Putative harbinger transposase-derived protein</fullName>
    </submittedName>
</protein>
<accession>A0A2P6RCM3</accession>
<keyword evidence="2" id="KW-1185">Reference proteome</keyword>